<proteinExistence type="predicted"/>
<keyword evidence="4" id="KW-1185">Reference proteome</keyword>
<feature type="domain" description="BRCT" evidence="2">
    <location>
        <begin position="959"/>
        <end position="1047"/>
    </location>
</feature>
<dbReference type="Gene3D" id="3.40.50.10190">
    <property type="entry name" value="BRCT domain"/>
    <property type="match status" value="2"/>
</dbReference>
<dbReference type="AlphaFoldDB" id="A0AAF0WGL6"/>
<dbReference type="PANTHER" id="PTHR15321">
    <property type="entry name" value="TUMOR SUPPRESSOR P53-BINDING PROTEIN 1"/>
    <property type="match status" value="1"/>
</dbReference>
<dbReference type="Pfam" id="PF18428">
    <property type="entry name" value="BRCT_3"/>
    <property type="match status" value="1"/>
</dbReference>
<dbReference type="EMBL" id="CP093344">
    <property type="protein sequence ID" value="WOG88196.1"/>
    <property type="molecule type" value="Genomic_DNA"/>
</dbReference>
<feature type="region of interest" description="Disordered" evidence="1">
    <location>
        <begin position="791"/>
        <end position="816"/>
    </location>
</feature>
<dbReference type="PANTHER" id="PTHR15321:SF3">
    <property type="entry name" value="TP53-BINDING PROTEIN 1"/>
    <property type="match status" value="1"/>
</dbReference>
<dbReference type="GO" id="GO:0042393">
    <property type="term" value="F:histone binding"/>
    <property type="evidence" value="ECO:0007669"/>
    <property type="project" value="TreeGrafter"/>
</dbReference>
<accession>A0AAF0WGL6</accession>
<sequence length="1079" mass="119979">MGLVVPRKYILLYTFRYIGANFSCSLPPTVTFCISLSSMVKVAGFRPPQFSEDVNWLPPWLQPCESAEQIQGLSQFKLTSEELPCLNTVTREDANFLITEEGRYKSCHLFLSAEDNSPLTFASSSGNVPKFHLHLSTDDDSENKESQFLEISQAEISEPDHSLKSIIPEDEAKKYKYKGSQYAGSTNLPTNLLEKSCNPSPQCTGNNLDNGAKSEDHVKPVEVDDITAAVELSIAASEALLIHEIIDSGQTTNSLSASAILEVALRVKQARLEGYIEASNIMHEETSDVDYLSDLDDSMMKGAYEDVGLNLCDFHLPSSDLNISQVNDTYSLENCNGDEKMDYEDAHRLGVNSADLVTKLQPNDSTCFGIPPKRNDAIKQPEDSTCFGLPLKGNDALVPFDNVKQKKFSKDLSQGPGTLDMAFDMNVLETPDIISTTNKAEFRVEDFNSLQVTLNTSHPAMILEEKMNDFTNKAQEKFRSRWFGGWTHKAEVNSVVAIEHNSERSIPAFVIGETSILSESADIAPDENSFVQKQDKVSNLASQSSIPSNRLHTESIKNKYVDEDIMISSTSSMGDPLCSFVPCSISLENACSGQAQNHIGQAETHNSFPPINKHNGDIPERSSSVDNFICGQKATGRTTDSVVSQLIARRQVTTLKTYSMLLPSNGPYLGNEKCDHSFPLQCKYNKLDSSFPSSMANTIDGTRNLDESAKEASKLVFHDQEDTGALVNLNCGSKFFDVSKSSLLDINGEEDPEHRALRNKDGKVLQINNLRMAEEQNGIVPGRKRVRFAETNSSFPQKKKAQMMDPTISKRSKTDVEPELKAIKRRPSKISDKSLKRRIFQNLKFLLTGFSSKKEKEIEGLIRTYGGIVLPDVPSPPTSRALRSSRFKCQLLPVILCSRKLQTLKFLYGCAIKACLVTVDWLKDSICAGSVLPTKKYIILPNLWGDKYPRIGRPTLHDKYIFDHVGIMLHGKPNFCNKIAQVIRHGGGLIFKTLHVLVQAIDDDKISTAAIVTENENGLSRHLKHCALERKIPLMPETWIIQSLYAGKLLPVTQNNRRGNLRPFRLLDIPVSPELSQEI</sequence>
<dbReference type="GO" id="GO:0005634">
    <property type="term" value="C:nucleus"/>
    <property type="evidence" value="ECO:0007669"/>
    <property type="project" value="TreeGrafter"/>
</dbReference>
<dbReference type="SMART" id="SM00292">
    <property type="entry name" value="BRCT"/>
    <property type="match status" value="2"/>
</dbReference>
<feature type="domain" description="BRCT" evidence="2">
    <location>
        <begin position="837"/>
        <end position="929"/>
    </location>
</feature>
<evidence type="ECO:0000259" key="2">
    <source>
        <dbReference type="SMART" id="SM00292"/>
    </source>
</evidence>
<dbReference type="InterPro" id="IPR036420">
    <property type="entry name" value="BRCT_dom_sf"/>
</dbReference>
<reference evidence="3" key="1">
    <citation type="journal article" date="2016" name="Nat. Genet.">
        <title>A high-quality carrot genome assembly provides new insights into carotenoid accumulation and asterid genome evolution.</title>
        <authorList>
            <person name="Iorizzo M."/>
            <person name="Ellison S."/>
            <person name="Senalik D."/>
            <person name="Zeng P."/>
            <person name="Satapoomin P."/>
            <person name="Huang J."/>
            <person name="Bowman M."/>
            <person name="Iovene M."/>
            <person name="Sanseverino W."/>
            <person name="Cavagnaro P."/>
            <person name="Yildiz M."/>
            <person name="Macko-Podgorni A."/>
            <person name="Moranska E."/>
            <person name="Grzebelus E."/>
            <person name="Grzebelus D."/>
            <person name="Ashrafi H."/>
            <person name="Zheng Z."/>
            <person name="Cheng S."/>
            <person name="Spooner D."/>
            <person name="Van Deynze A."/>
            <person name="Simon P."/>
        </authorList>
    </citation>
    <scope>NUCLEOTIDE SEQUENCE</scope>
    <source>
        <tissue evidence="3">Leaf</tissue>
    </source>
</reference>
<organism evidence="3 4">
    <name type="scientific">Daucus carota subsp. sativus</name>
    <name type="common">Carrot</name>
    <dbReference type="NCBI Taxonomy" id="79200"/>
    <lineage>
        <taxon>Eukaryota</taxon>
        <taxon>Viridiplantae</taxon>
        <taxon>Streptophyta</taxon>
        <taxon>Embryophyta</taxon>
        <taxon>Tracheophyta</taxon>
        <taxon>Spermatophyta</taxon>
        <taxon>Magnoliopsida</taxon>
        <taxon>eudicotyledons</taxon>
        <taxon>Gunneridae</taxon>
        <taxon>Pentapetalae</taxon>
        <taxon>asterids</taxon>
        <taxon>campanulids</taxon>
        <taxon>Apiales</taxon>
        <taxon>Apiaceae</taxon>
        <taxon>Apioideae</taxon>
        <taxon>Scandiceae</taxon>
        <taxon>Daucinae</taxon>
        <taxon>Daucus</taxon>
        <taxon>Daucus sect. Daucus</taxon>
    </lineage>
</organism>
<dbReference type="InterPro" id="IPR047252">
    <property type="entry name" value="TP53BP1-like"/>
</dbReference>
<dbReference type="GO" id="GO:0045944">
    <property type="term" value="P:positive regulation of transcription by RNA polymerase II"/>
    <property type="evidence" value="ECO:0007669"/>
    <property type="project" value="TreeGrafter"/>
</dbReference>
<dbReference type="Proteomes" id="UP000077755">
    <property type="component" value="Chromosome 2"/>
</dbReference>
<reference evidence="3" key="2">
    <citation type="submission" date="2022-03" db="EMBL/GenBank/DDBJ databases">
        <title>Draft title - Genomic analysis of global carrot germplasm unveils the trajectory of domestication and the origin of high carotenoid orange carrot.</title>
        <authorList>
            <person name="Iorizzo M."/>
            <person name="Ellison S."/>
            <person name="Senalik D."/>
            <person name="Macko-Podgorni A."/>
            <person name="Grzebelus D."/>
            <person name="Bostan H."/>
            <person name="Rolling W."/>
            <person name="Curaba J."/>
            <person name="Simon P."/>
        </authorList>
    </citation>
    <scope>NUCLEOTIDE SEQUENCE</scope>
    <source>
        <tissue evidence="3">Leaf</tissue>
    </source>
</reference>
<protein>
    <recommendedName>
        <fullName evidence="2">BRCT domain-containing protein</fullName>
    </recommendedName>
</protein>
<gene>
    <name evidence="3" type="ORF">DCAR_0207430</name>
</gene>
<dbReference type="SUPFAM" id="SSF52113">
    <property type="entry name" value="BRCT domain"/>
    <property type="match status" value="2"/>
</dbReference>
<dbReference type="InterPro" id="IPR001357">
    <property type="entry name" value="BRCT_dom"/>
</dbReference>
<name>A0AAF0WGL6_DAUCS</name>
<evidence type="ECO:0000256" key="1">
    <source>
        <dbReference type="SAM" id="MobiDB-lite"/>
    </source>
</evidence>
<evidence type="ECO:0000313" key="3">
    <source>
        <dbReference type="EMBL" id="WOG88196.1"/>
    </source>
</evidence>
<evidence type="ECO:0000313" key="4">
    <source>
        <dbReference type="Proteomes" id="UP000077755"/>
    </source>
</evidence>
<dbReference type="GO" id="GO:0000077">
    <property type="term" value="P:DNA damage checkpoint signaling"/>
    <property type="evidence" value="ECO:0007669"/>
    <property type="project" value="TreeGrafter"/>
</dbReference>